<organism evidence="13">
    <name type="scientific">Salpingoeca rosetta (strain ATCC 50818 / BSB-021)</name>
    <dbReference type="NCBI Taxonomy" id="946362"/>
    <lineage>
        <taxon>Eukaryota</taxon>
        <taxon>Choanoflagellata</taxon>
        <taxon>Craspedida</taxon>
        <taxon>Salpingoecidae</taxon>
        <taxon>Salpingoeca</taxon>
    </lineage>
</organism>
<dbReference type="Gene3D" id="1.25.40.10">
    <property type="entry name" value="Tetratricopeptide repeat domain"/>
    <property type="match status" value="2"/>
</dbReference>
<dbReference type="AlphaFoldDB" id="F2U764"/>
<evidence type="ECO:0000256" key="10">
    <source>
        <dbReference type="PROSITE-ProRule" id="PRU00339"/>
    </source>
</evidence>
<evidence type="ECO:0000256" key="8">
    <source>
        <dbReference type="ARBA" id="ARBA00023136"/>
    </source>
</evidence>
<keyword evidence="3" id="KW-0677">Repeat</keyword>
<evidence type="ECO:0000256" key="1">
    <source>
        <dbReference type="ARBA" id="ARBA00004572"/>
    </source>
</evidence>
<dbReference type="PROSITE" id="PS50293">
    <property type="entry name" value="TPR_REGION"/>
    <property type="match status" value="1"/>
</dbReference>
<dbReference type="OrthoDB" id="2942533at2759"/>
<keyword evidence="8" id="KW-0472">Membrane</keyword>
<sequence>MLSFSLSLLLCTHTRPTLHKEPKTTTAMSDVVPTNPSTWPRWLQITAAAAGVGAVATAAYVVLKRPDLSSKELSGGATTARSAPTTTTTAAPQTRGTAQPVTSTPTSDAEQAADEERSALKAKANAFRKKGNEAYKARRFDDAINAYTKALETAPVVDEDCAVYYCNRAACYLFQKKYDKVIEDCTAALRLRPLYTKALNRRAQAYENKSKFRSALKDFTTILLIDKFQNEAASKAVERLLEMLGRRGAAKYLETKPKQLPARKVMVSFFDNFGPTTFGPEETGSVEELKQQLQEKPGNGDILAHLCKAHLRDQDFEAAYETCKTAVDALQEMKLENGRKETLVSAMNILGSFQMLRLELQEAERTFSEALRFNKRNANTLIRLAACRLELGRTSEALTDFTTAQRLDDKNPDVYFHKAQAHISMGAAVMAFSDLQRAIKLGTKVYGPYVHLALLHLQTQDAKSAIDLMQEAVTKFPEVSTVHSYLGEIYSAVGDNDKAVECFDKAISLDPHNANPYVHKGLVFVQQGNMEQGIELIHKAIEVDDACESAYARLAQIHVQREEYEEALKCYDKAIAATHAGQELVAFFSCKEACVAQQAVVKAHPELRPTEVQNM</sequence>
<dbReference type="PROSITE" id="PS50005">
    <property type="entry name" value="TPR"/>
    <property type="match status" value="5"/>
</dbReference>
<dbReference type="eggNOG" id="KOG0547">
    <property type="taxonomic scope" value="Eukaryota"/>
</dbReference>
<dbReference type="EMBL" id="GL832963">
    <property type="protein sequence ID" value="EGD83696.1"/>
    <property type="molecule type" value="Genomic_DNA"/>
</dbReference>
<dbReference type="Pfam" id="PF13181">
    <property type="entry name" value="TPR_8"/>
    <property type="match status" value="1"/>
</dbReference>
<evidence type="ECO:0000256" key="7">
    <source>
        <dbReference type="ARBA" id="ARBA00023128"/>
    </source>
</evidence>
<keyword evidence="4" id="KW-1000">Mitochondrion outer membrane</keyword>
<feature type="repeat" description="TPR" evidence="10">
    <location>
        <begin position="548"/>
        <end position="581"/>
    </location>
</feature>
<dbReference type="PANTHER" id="PTHR46208:SF1">
    <property type="entry name" value="MITOCHONDRIAL IMPORT RECEPTOR SUBUNIT TOM70"/>
    <property type="match status" value="1"/>
</dbReference>
<comment type="similarity">
    <text evidence="9">Belongs to the Tom70 family.</text>
</comment>
<dbReference type="InterPro" id="IPR019734">
    <property type="entry name" value="TPR_rpt"/>
</dbReference>
<gene>
    <name evidence="12" type="ORF">PTSG_04301</name>
</gene>
<dbReference type="GeneID" id="16075780"/>
<keyword evidence="13" id="KW-1185">Reference proteome</keyword>
<feature type="compositionally biased region" description="Low complexity" evidence="11">
    <location>
        <begin position="74"/>
        <end position="100"/>
    </location>
</feature>
<dbReference type="RefSeq" id="XP_004995200.1">
    <property type="nucleotide sequence ID" value="XM_004995143.1"/>
</dbReference>
<comment type="subcellular location">
    <subcellularLocation>
        <location evidence="1">Mitochondrion outer membrane</location>
        <topology evidence="1">Single-pass membrane protein</topology>
    </subcellularLocation>
</comment>
<dbReference type="SUPFAM" id="SSF48452">
    <property type="entry name" value="TPR-like"/>
    <property type="match status" value="2"/>
</dbReference>
<dbReference type="GO" id="GO:0045039">
    <property type="term" value="P:protein insertion into mitochondrial inner membrane"/>
    <property type="evidence" value="ECO:0007669"/>
    <property type="project" value="TreeGrafter"/>
</dbReference>
<evidence type="ECO:0000256" key="2">
    <source>
        <dbReference type="ARBA" id="ARBA00022692"/>
    </source>
</evidence>
<dbReference type="Pfam" id="PF00515">
    <property type="entry name" value="TPR_1"/>
    <property type="match status" value="1"/>
</dbReference>
<feature type="repeat" description="TPR" evidence="10">
    <location>
        <begin position="480"/>
        <end position="513"/>
    </location>
</feature>
<keyword evidence="7" id="KW-0496">Mitochondrion</keyword>
<dbReference type="KEGG" id="sre:PTSG_04301"/>
<evidence type="ECO:0000256" key="5">
    <source>
        <dbReference type="ARBA" id="ARBA00022803"/>
    </source>
</evidence>
<dbReference type="PANTHER" id="PTHR46208">
    <property type="entry name" value="MITOCHONDRIAL IMPORT RECEPTOR SUBUNIT TOM70"/>
    <property type="match status" value="1"/>
</dbReference>
<keyword evidence="2" id="KW-0812">Transmembrane</keyword>
<keyword evidence="6" id="KW-1133">Transmembrane helix</keyword>
<name>F2U764_SALR5</name>
<dbReference type="GO" id="GO:0008320">
    <property type="term" value="F:protein transmembrane transporter activity"/>
    <property type="evidence" value="ECO:0007669"/>
    <property type="project" value="TreeGrafter"/>
</dbReference>
<evidence type="ECO:0000256" key="3">
    <source>
        <dbReference type="ARBA" id="ARBA00022737"/>
    </source>
</evidence>
<dbReference type="Proteomes" id="UP000007799">
    <property type="component" value="Unassembled WGS sequence"/>
</dbReference>
<evidence type="ECO:0000256" key="6">
    <source>
        <dbReference type="ARBA" id="ARBA00022989"/>
    </source>
</evidence>
<feature type="repeat" description="TPR" evidence="10">
    <location>
        <begin position="514"/>
        <end position="547"/>
    </location>
</feature>
<dbReference type="GO" id="GO:0030150">
    <property type="term" value="P:protein import into mitochondrial matrix"/>
    <property type="evidence" value="ECO:0007669"/>
    <property type="project" value="TreeGrafter"/>
</dbReference>
<accession>F2U764</accession>
<dbReference type="GO" id="GO:0005741">
    <property type="term" value="C:mitochondrial outer membrane"/>
    <property type="evidence" value="ECO:0007669"/>
    <property type="project" value="UniProtKB-SubCell"/>
</dbReference>
<dbReference type="Pfam" id="PF13414">
    <property type="entry name" value="TPR_11"/>
    <property type="match status" value="1"/>
</dbReference>
<reference evidence="12" key="1">
    <citation type="submission" date="2009-08" db="EMBL/GenBank/DDBJ databases">
        <title>Annotation of Salpingoeca rosetta.</title>
        <authorList>
            <consortium name="The Broad Institute Genome Sequencing Platform"/>
            <person name="Russ C."/>
            <person name="Cuomo C."/>
            <person name="Burger G."/>
            <person name="Gray M.W."/>
            <person name="Holland P.W.H."/>
            <person name="King N."/>
            <person name="Lang F.B.F."/>
            <person name="Roger A.J."/>
            <person name="Ruiz-Trillo I."/>
            <person name="Young S.K."/>
            <person name="Zeng Q."/>
            <person name="Gargeya S."/>
            <person name="Alvarado L."/>
            <person name="Berlin A."/>
            <person name="Chapman S.B."/>
            <person name="Chen Z."/>
            <person name="Freedman E."/>
            <person name="Gellesch M."/>
            <person name="Goldberg J."/>
            <person name="Griggs A."/>
            <person name="Gujja S."/>
            <person name="Heilman E."/>
            <person name="Heiman D."/>
            <person name="Howarth C."/>
            <person name="Mehta T."/>
            <person name="Neiman D."/>
            <person name="Pearson M."/>
            <person name="Roberts A."/>
            <person name="Saif S."/>
            <person name="Shea T."/>
            <person name="Shenoy N."/>
            <person name="Sisk P."/>
            <person name="Stolte C."/>
            <person name="Sykes S."/>
            <person name="White J."/>
            <person name="Yandava C."/>
            <person name="Haas B."/>
            <person name="Nusbaum C."/>
            <person name="Birren B."/>
        </authorList>
    </citation>
    <scope>NUCLEOTIDE SEQUENCE [LARGE SCALE GENOMIC DNA]</scope>
    <source>
        <strain evidence="12">ATCC 50818</strain>
    </source>
</reference>
<dbReference type="GO" id="GO:0030943">
    <property type="term" value="F:mitochondrion targeting sequence binding"/>
    <property type="evidence" value="ECO:0007669"/>
    <property type="project" value="TreeGrafter"/>
</dbReference>
<feature type="repeat" description="TPR" evidence="10">
    <location>
        <begin position="124"/>
        <end position="157"/>
    </location>
</feature>
<proteinExistence type="inferred from homology"/>
<evidence type="ECO:0000313" key="12">
    <source>
        <dbReference type="EMBL" id="EGD83696.1"/>
    </source>
</evidence>
<evidence type="ECO:0000256" key="11">
    <source>
        <dbReference type="SAM" id="MobiDB-lite"/>
    </source>
</evidence>
<dbReference type="InParanoid" id="F2U764"/>
<keyword evidence="5 10" id="KW-0802">TPR repeat</keyword>
<evidence type="ECO:0000256" key="4">
    <source>
        <dbReference type="ARBA" id="ARBA00022787"/>
    </source>
</evidence>
<evidence type="ECO:0000256" key="9">
    <source>
        <dbReference type="ARBA" id="ARBA00038030"/>
    </source>
</evidence>
<dbReference type="SMART" id="SM00028">
    <property type="entry name" value="TPR"/>
    <property type="match status" value="11"/>
</dbReference>
<feature type="region of interest" description="Disordered" evidence="11">
    <location>
        <begin position="71"/>
        <end position="118"/>
    </location>
</feature>
<evidence type="ECO:0000313" key="13">
    <source>
        <dbReference type="Proteomes" id="UP000007799"/>
    </source>
</evidence>
<protein>
    <submittedName>
        <fullName evidence="12">Uncharacterized protein</fullName>
    </submittedName>
</protein>
<dbReference type="STRING" id="946362.F2U764"/>
<dbReference type="InterPro" id="IPR011990">
    <property type="entry name" value="TPR-like_helical_dom_sf"/>
</dbReference>
<dbReference type="OMA" id="QWRGDIE"/>
<feature type="repeat" description="TPR" evidence="10">
    <location>
        <begin position="378"/>
        <end position="411"/>
    </location>
</feature>